<accession>A0ABR8DD48</accession>
<feature type="region of interest" description="Disordered" evidence="1">
    <location>
        <begin position="509"/>
        <end position="559"/>
    </location>
</feature>
<dbReference type="EMBL" id="JACJSG010000044">
    <property type="protein sequence ID" value="MBD2504066.1"/>
    <property type="molecule type" value="Genomic_DNA"/>
</dbReference>
<protein>
    <recommendedName>
        <fullName evidence="4">Replication protein</fullName>
    </recommendedName>
</protein>
<comment type="caution">
    <text evidence="2">The sequence shown here is derived from an EMBL/GenBank/DDBJ whole genome shotgun (WGS) entry which is preliminary data.</text>
</comment>
<dbReference type="Proteomes" id="UP000661112">
    <property type="component" value="Unassembled WGS sequence"/>
</dbReference>
<reference evidence="2 3" key="1">
    <citation type="journal article" date="2020" name="ISME J.">
        <title>Comparative genomics reveals insights into cyanobacterial evolution and habitat adaptation.</title>
        <authorList>
            <person name="Chen M.Y."/>
            <person name="Teng W.K."/>
            <person name="Zhao L."/>
            <person name="Hu C.X."/>
            <person name="Zhou Y.K."/>
            <person name="Han B.P."/>
            <person name="Song L.R."/>
            <person name="Shu W.S."/>
        </authorList>
    </citation>
    <scope>NUCLEOTIDE SEQUENCE [LARGE SCALE GENOMIC DNA]</scope>
    <source>
        <strain evidence="2 3">FACHB-119</strain>
    </source>
</reference>
<name>A0ABR8DD48_9NOST</name>
<dbReference type="RefSeq" id="WP_190477468.1">
    <property type="nucleotide sequence ID" value="NZ_JACJSG010000044.1"/>
</dbReference>
<keyword evidence="3" id="KW-1185">Reference proteome</keyword>
<feature type="region of interest" description="Disordered" evidence="1">
    <location>
        <begin position="426"/>
        <end position="479"/>
    </location>
</feature>
<evidence type="ECO:0000256" key="1">
    <source>
        <dbReference type="SAM" id="MobiDB-lite"/>
    </source>
</evidence>
<feature type="compositionally biased region" description="Low complexity" evidence="1">
    <location>
        <begin position="512"/>
        <end position="559"/>
    </location>
</feature>
<gene>
    <name evidence="2" type="ORF">H6G83_26230</name>
</gene>
<organism evidence="2 3">
    <name type="scientific">Anabaena azotica FACHB-119</name>
    <dbReference type="NCBI Taxonomy" id="947527"/>
    <lineage>
        <taxon>Bacteria</taxon>
        <taxon>Bacillati</taxon>
        <taxon>Cyanobacteriota</taxon>
        <taxon>Cyanophyceae</taxon>
        <taxon>Nostocales</taxon>
        <taxon>Nostocaceae</taxon>
        <taxon>Anabaena</taxon>
        <taxon>Anabaena azotica</taxon>
    </lineage>
</organism>
<evidence type="ECO:0000313" key="2">
    <source>
        <dbReference type="EMBL" id="MBD2504066.1"/>
    </source>
</evidence>
<sequence>MAKAKTNKALQPTLEPLDPLGQRFIKYFHHGWGFIYAPTPKSGERPQWQTENRYPLQPRNLWQQYLNPNVLLGLRFAKETNYLVLDLDRKSPIHPLNSRIKYLQLLASLEEIGLCRPIPIQSSDSGGLHIYYFLEEKQHSYTLACAIYQTLQAAGFKIKGGELEIFPNCKVYSKGSPSNFNAHRLPLQTGSYVLDDCLEPWSDDIEDFLNAADWSATGQDYQALAQALAQASSNKIVKFPYRQRSAGDKWKHDLEQRIIEGWTRYGQTNELLKDIACYGIVFRQLSGQTLVDYIVITACQSPGYTNWCRHQHEIEQRAEQWARCCEGFYTPYPSSPQRVKSYKEQFGTVDDNKIINLHPNEQRQQETIERIRSIVAQLQQTETFPERTSDRALAIIAASKAQYGKGVSQTTLHKPIYLPLWHPEHQEKTDTKQPVNEPPASNTAILPPQNYPQIPDPWLEDLQPESQTDKGIQEQAGKIYTPPPYMKVLYTSSAKALPPATPLAELVQIQQSSPSSNSSNHSCDSSNYSSDSSNHSSDSSNHSSNSSNYSSDSSNHSSDSLEILNLTNHKQNQYQLWPGEPFNENKQNLSNAETTAALGNSDVLTTADSDVNRVCENTLQSECTSQAEPSVPVSIPTTTQPNGGCEDSLTAAVGVDDSPQQQTFSPDDYRQAIRLKLQATAQARHWVKLYCTIEKLSLMPQERIKLEQLAIRLLMLESPSQILQQEAQEWLSSNPSVRELAERLKRSKSRM</sequence>
<evidence type="ECO:0000313" key="3">
    <source>
        <dbReference type="Proteomes" id="UP000661112"/>
    </source>
</evidence>
<evidence type="ECO:0008006" key="4">
    <source>
        <dbReference type="Google" id="ProtNLM"/>
    </source>
</evidence>
<proteinExistence type="predicted"/>